<dbReference type="GO" id="GO:0050684">
    <property type="term" value="P:regulation of mRNA processing"/>
    <property type="evidence" value="ECO:0007669"/>
    <property type="project" value="TreeGrafter"/>
</dbReference>
<dbReference type="GO" id="GO:0005524">
    <property type="term" value="F:ATP binding"/>
    <property type="evidence" value="ECO:0007669"/>
    <property type="project" value="UniProtKB-KW"/>
</dbReference>
<keyword evidence="6" id="KW-0067">ATP-binding</keyword>
<accession>A0A9P5YAF5</accession>
<dbReference type="SMART" id="SM00220">
    <property type="entry name" value="S_TKc"/>
    <property type="match status" value="1"/>
</dbReference>
<keyword evidence="5 10" id="KW-0418">Kinase</keyword>
<comment type="catalytic activity">
    <reaction evidence="7">
        <text>L-threonyl-[protein] + ATP = O-phospho-L-threonyl-[protein] + ADP + H(+)</text>
        <dbReference type="Rhea" id="RHEA:46608"/>
        <dbReference type="Rhea" id="RHEA-COMP:11060"/>
        <dbReference type="Rhea" id="RHEA-COMP:11605"/>
        <dbReference type="ChEBI" id="CHEBI:15378"/>
        <dbReference type="ChEBI" id="CHEBI:30013"/>
        <dbReference type="ChEBI" id="CHEBI:30616"/>
        <dbReference type="ChEBI" id="CHEBI:61977"/>
        <dbReference type="ChEBI" id="CHEBI:456216"/>
        <dbReference type="EC" id="2.7.11.1"/>
    </reaction>
</comment>
<evidence type="ECO:0000313" key="11">
    <source>
        <dbReference type="Proteomes" id="UP000807353"/>
    </source>
</evidence>
<organism evidence="10 11">
    <name type="scientific">Collybia nuda</name>
    <dbReference type="NCBI Taxonomy" id="64659"/>
    <lineage>
        <taxon>Eukaryota</taxon>
        <taxon>Fungi</taxon>
        <taxon>Dikarya</taxon>
        <taxon>Basidiomycota</taxon>
        <taxon>Agaricomycotina</taxon>
        <taxon>Agaricomycetes</taxon>
        <taxon>Agaricomycetidae</taxon>
        <taxon>Agaricales</taxon>
        <taxon>Tricholomatineae</taxon>
        <taxon>Clitocybaceae</taxon>
        <taxon>Collybia</taxon>
    </lineage>
</organism>
<evidence type="ECO:0000256" key="7">
    <source>
        <dbReference type="ARBA" id="ARBA00047899"/>
    </source>
</evidence>
<keyword evidence="2" id="KW-0723">Serine/threonine-protein kinase</keyword>
<keyword evidence="4" id="KW-0547">Nucleotide-binding</keyword>
<dbReference type="SUPFAM" id="SSF56112">
    <property type="entry name" value="Protein kinase-like (PK-like)"/>
    <property type="match status" value="1"/>
</dbReference>
<name>A0A9P5YAF5_9AGAR</name>
<keyword evidence="3" id="KW-0808">Transferase</keyword>
<evidence type="ECO:0000256" key="1">
    <source>
        <dbReference type="ARBA" id="ARBA00012513"/>
    </source>
</evidence>
<keyword evidence="11" id="KW-1185">Reference proteome</keyword>
<dbReference type="EC" id="2.7.11.1" evidence="1"/>
<evidence type="ECO:0000256" key="2">
    <source>
        <dbReference type="ARBA" id="ARBA00022527"/>
    </source>
</evidence>
<dbReference type="OrthoDB" id="5979581at2759"/>
<dbReference type="GO" id="GO:0000245">
    <property type="term" value="P:spliceosomal complex assembly"/>
    <property type="evidence" value="ECO:0007669"/>
    <property type="project" value="TreeGrafter"/>
</dbReference>
<dbReference type="Pfam" id="PF00069">
    <property type="entry name" value="Pkinase"/>
    <property type="match status" value="1"/>
</dbReference>
<dbReference type="GO" id="GO:0004674">
    <property type="term" value="F:protein serine/threonine kinase activity"/>
    <property type="evidence" value="ECO:0007669"/>
    <property type="project" value="UniProtKB-KW"/>
</dbReference>
<evidence type="ECO:0000256" key="4">
    <source>
        <dbReference type="ARBA" id="ARBA00022741"/>
    </source>
</evidence>
<dbReference type="Gene3D" id="1.10.510.10">
    <property type="entry name" value="Transferase(Phosphotransferase) domain 1"/>
    <property type="match status" value="1"/>
</dbReference>
<dbReference type="AlphaFoldDB" id="A0A9P5YAF5"/>
<sequence length="449" mass="51327">MSLVCAFDSGNYEFELDDYDQAIFDGGLMFNEEEVGVPMMFAPEGGFPEVKIGDLFQDSDNTSLEVVRKLGFGNDSSVWLVHTGKHYSALRMLSQYATNTFHSPLHDTSGIYDEFSKHSKTNFHPGIEHLVKPESTFLWTLPNTNKHQCLLLELAGPPVACVRQYFEDRLPPLNLIRNLCRQLLLALDFVHKECELVHTDITPDKILIVNPLSSYDIQDLISKTPQKWYTKPSTTFCDDLHIRDPDTPSTIFRSVQEMVSQPIPPPHGFHRQLEKTVFRLSGFTKVQRLANQTKDDISIPRMRAPEIVLGHQWNEKVDIWSFGCTIYEILTGKHLFKVRPDEIREISYDSEHLLLMNMVSRSDFPLHMIKRSTNAHRYFHIDGTPIVGRYAFEAHTDVLASNIAQARPSMTKVDLAAVTVFIRACLILDPDKRPGAAQLRADPFLYMFE</sequence>
<evidence type="ECO:0000313" key="10">
    <source>
        <dbReference type="EMBL" id="KAF9465238.1"/>
    </source>
</evidence>
<dbReference type="Gene3D" id="3.30.200.20">
    <property type="entry name" value="Phosphorylase Kinase, domain 1"/>
    <property type="match status" value="1"/>
</dbReference>
<dbReference type="InterPro" id="IPR011009">
    <property type="entry name" value="Kinase-like_dom_sf"/>
</dbReference>
<dbReference type="InterPro" id="IPR000719">
    <property type="entry name" value="Prot_kinase_dom"/>
</dbReference>
<comment type="catalytic activity">
    <reaction evidence="8">
        <text>L-seryl-[protein] + ATP = O-phospho-L-seryl-[protein] + ADP + H(+)</text>
        <dbReference type="Rhea" id="RHEA:17989"/>
        <dbReference type="Rhea" id="RHEA-COMP:9863"/>
        <dbReference type="Rhea" id="RHEA-COMP:11604"/>
        <dbReference type="ChEBI" id="CHEBI:15378"/>
        <dbReference type="ChEBI" id="CHEBI:29999"/>
        <dbReference type="ChEBI" id="CHEBI:30616"/>
        <dbReference type="ChEBI" id="CHEBI:83421"/>
        <dbReference type="ChEBI" id="CHEBI:456216"/>
        <dbReference type="EC" id="2.7.11.1"/>
    </reaction>
</comment>
<evidence type="ECO:0000256" key="6">
    <source>
        <dbReference type="ARBA" id="ARBA00022840"/>
    </source>
</evidence>
<protein>
    <recommendedName>
        <fullName evidence="1">non-specific serine/threonine protein kinase</fullName>
        <ecNumber evidence="1">2.7.11.1</ecNumber>
    </recommendedName>
</protein>
<comment type="caution">
    <text evidence="10">The sequence shown here is derived from an EMBL/GenBank/DDBJ whole genome shotgun (WGS) entry which is preliminary data.</text>
</comment>
<dbReference type="PANTHER" id="PTHR47634:SF9">
    <property type="entry name" value="PROTEIN KINASE DOMAIN-CONTAINING PROTEIN-RELATED"/>
    <property type="match status" value="1"/>
</dbReference>
<feature type="domain" description="Protein kinase" evidence="9">
    <location>
        <begin position="64"/>
        <end position="445"/>
    </location>
</feature>
<evidence type="ECO:0000256" key="3">
    <source>
        <dbReference type="ARBA" id="ARBA00022679"/>
    </source>
</evidence>
<evidence type="ECO:0000256" key="8">
    <source>
        <dbReference type="ARBA" id="ARBA00048679"/>
    </source>
</evidence>
<dbReference type="InterPro" id="IPR051334">
    <property type="entry name" value="SRPK"/>
</dbReference>
<gene>
    <name evidence="10" type="ORF">BDZ94DRAFT_383962</name>
</gene>
<evidence type="ECO:0000259" key="9">
    <source>
        <dbReference type="PROSITE" id="PS50011"/>
    </source>
</evidence>
<reference evidence="10" key="1">
    <citation type="submission" date="2020-11" db="EMBL/GenBank/DDBJ databases">
        <authorList>
            <consortium name="DOE Joint Genome Institute"/>
            <person name="Ahrendt S."/>
            <person name="Riley R."/>
            <person name="Andreopoulos W."/>
            <person name="Labutti K."/>
            <person name="Pangilinan J."/>
            <person name="Ruiz-Duenas F.J."/>
            <person name="Barrasa J.M."/>
            <person name="Sanchez-Garcia M."/>
            <person name="Camarero S."/>
            <person name="Miyauchi S."/>
            <person name="Serrano A."/>
            <person name="Linde D."/>
            <person name="Babiker R."/>
            <person name="Drula E."/>
            <person name="Ayuso-Fernandez I."/>
            <person name="Pacheco R."/>
            <person name="Padilla G."/>
            <person name="Ferreira P."/>
            <person name="Barriuso J."/>
            <person name="Kellner H."/>
            <person name="Castanera R."/>
            <person name="Alfaro M."/>
            <person name="Ramirez L."/>
            <person name="Pisabarro A.G."/>
            <person name="Kuo A."/>
            <person name="Tritt A."/>
            <person name="Lipzen A."/>
            <person name="He G."/>
            <person name="Yan M."/>
            <person name="Ng V."/>
            <person name="Cullen D."/>
            <person name="Martin F."/>
            <person name="Rosso M.-N."/>
            <person name="Henrissat B."/>
            <person name="Hibbett D."/>
            <person name="Martinez A.T."/>
            <person name="Grigoriev I.V."/>
        </authorList>
    </citation>
    <scope>NUCLEOTIDE SEQUENCE</scope>
    <source>
        <strain evidence="10">CBS 247.69</strain>
    </source>
</reference>
<dbReference type="Proteomes" id="UP000807353">
    <property type="component" value="Unassembled WGS sequence"/>
</dbReference>
<evidence type="ECO:0000256" key="5">
    <source>
        <dbReference type="ARBA" id="ARBA00022777"/>
    </source>
</evidence>
<dbReference type="PROSITE" id="PS50011">
    <property type="entry name" value="PROTEIN_KINASE_DOM"/>
    <property type="match status" value="1"/>
</dbReference>
<proteinExistence type="predicted"/>
<dbReference type="EMBL" id="MU150248">
    <property type="protein sequence ID" value="KAF9465238.1"/>
    <property type="molecule type" value="Genomic_DNA"/>
</dbReference>
<dbReference type="PANTHER" id="PTHR47634">
    <property type="entry name" value="PROTEIN KINASE DOMAIN-CONTAINING PROTEIN-RELATED"/>
    <property type="match status" value="1"/>
</dbReference>